<gene>
    <name evidence="3" type="ORF">QOZ94_000283</name>
</gene>
<feature type="transmembrane region" description="Helical" evidence="2">
    <location>
        <begin position="305"/>
        <end position="323"/>
    </location>
</feature>
<feature type="compositionally biased region" description="Polar residues" evidence="1">
    <location>
        <begin position="1"/>
        <end position="13"/>
    </location>
</feature>
<accession>A0ABU0L8N7</accession>
<evidence type="ECO:0000256" key="1">
    <source>
        <dbReference type="SAM" id="MobiDB-lite"/>
    </source>
</evidence>
<sequence length="547" mass="61005">MSAQSHPPQASTSAPAPLRLPPRRPHDLSRGLIALLFVACMALVSIPILTHPIPPLSDYVNHLARMHVIAALPHDENLARFYSLEWSILPNLMMDLVVPVIDRVTNIYVAGEIYTLLCFALITAGTLTLHRALFGSWSALPLLAFPLLYNNIFLIGVMNYYFGIGLALFALAFWSLLREKPWPLRFMISAAFVVALFFCHLFAAGVYAVGILSFELARLFGRRDTPLLPRLIDFVASGLPFAIIIPMLIASPTWGLSGQNTWEPQGKLQGVEFVINVYYDIVAFVLTAVVVLAAAWAIQHRLLRTHPLLLPLLLVAGAVYLAMPRVVFATYMADQRFPIAIAFMVLATIQVDLRHRLAQRGFVVVLILLLAVRVGEVQTVWDRLTHWTASFQKSISLIHPGSRVLVAYADIQGGNDPRDLGLVHAACLAIIERSSLVTTAFTVKGKQILRANPPYRNQVDTEDGTPPQIEQLLLTEEDATPDGPRYWDLWPQHFDYVYVLFTERGAPNPDPDRLKMIYEGERFRLYQVIPPKPATPKPATPPAEPLN</sequence>
<proteinExistence type="predicted"/>
<feature type="transmembrane region" description="Helical" evidence="2">
    <location>
        <begin position="335"/>
        <end position="351"/>
    </location>
</feature>
<protein>
    <recommendedName>
        <fullName evidence="5">Glycosyltransferase RgtA/B/C/D-like domain-containing protein</fullName>
    </recommendedName>
</protein>
<feature type="transmembrane region" description="Helical" evidence="2">
    <location>
        <begin position="28"/>
        <end position="49"/>
    </location>
</feature>
<feature type="transmembrane region" description="Helical" evidence="2">
    <location>
        <begin position="152"/>
        <end position="174"/>
    </location>
</feature>
<keyword evidence="2" id="KW-0812">Transmembrane</keyword>
<evidence type="ECO:0000313" key="4">
    <source>
        <dbReference type="Proteomes" id="UP001241747"/>
    </source>
</evidence>
<feature type="transmembrane region" description="Helical" evidence="2">
    <location>
        <begin position="113"/>
        <end position="132"/>
    </location>
</feature>
<keyword evidence="4" id="KW-1185">Reference proteome</keyword>
<keyword evidence="2" id="KW-1133">Transmembrane helix</keyword>
<evidence type="ECO:0000313" key="3">
    <source>
        <dbReference type="EMBL" id="MDQ0503513.1"/>
    </source>
</evidence>
<feature type="region of interest" description="Disordered" evidence="1">
    <location>
        <begin position="1"/>
        <end position="23"/>
    </location>
</feature>
<feature type="transmembrane region" description="Helical" evidence="2">
    <location>
        <begin position="277"/>
        <end position="299"/>
    </location>
</feature>
<comment type="caution">
    <text evidence="3">The sequence shown here is derived from an EMBL/GenBank/DDBJ whole genome shotgun (WGS) entry which is preliminary data.</text>
</comment>
<feature type="transmembrane region" description="Helical" evidence="2">
    <location>
        <begin position="186"/>
        <end position="214"/>
    </location>
</feature>
<keyword evidence="2" id="KW-0472">Membrane</keyword>
<reference evidence="3 4" key="1">
    <citation type="submission" date="2023-07" db="EMBL/GenBank/DDBJ databases">
        <title>Genomic Encyclopedia of Type Strains, Phase IV (KMG-IV): sequencing the most valuable type-strain genomes for metagenomic binning, comparative biology and taxonomic classification.</title>
        <authorList>
            <person name="Goeker M."/>
        </authorList>
    </citation>
    <scope>NUCLEOTIDE SEQUENCE [LARGE SCALE GENOMIC DNA]</scope>
    <source>
        <strain evidence="3 4">DSM 3770</strain>
    </source>
</reference>
<organism evidence="3 4">
    <name type="scientific">Xanthobacter agilis</name>
    <dbReference type="NCBI Taxonomy" id="47492"/>
    <lineage>
        <taxon>Bacteria</taxon>
        <taxon>Pseudomonadati</taxon>
        <taxon>Pseudomonadota</taxon>
        <taxon>Alphaproteobacteria</taxon>
        <taxon>Hyphomicrobiales</taxon>
        <taxon>Xanthobacteraceae</taxon>
        <taxon>Xanthobacter</taxon>
    </lineage>
</organism>
<dbReference type="RefSeq" id="WP_237344173.1">
    <property type="nucleotide sequence ID" value="NZ_JABWGX010000003.1"/>
</dbReference>
<feature type="transmembrane region" description="Helical" evidence="2">
    <location>
        <begin position="234"/>
        <end position="256"/>
    </location>
</feature>
<dbReference type="Proteomes" id="UP001241747">
    <property type="component" value="Unassembled WGS sequence"/>
</dbReference>
<dbReference type="EMBL" id="JAUSVY010000001">
    <property type="protein sequence ID" value="MDQ0503513.1"/>
    <property type="molecule type" value="Genomic_DNA"/>
</dbReference>
<evidence type="ECO:0000256" key="2">
    <source>
        <dbReference type="SAM" id="Phobius"/>
    </source>
</evidence>
<evidence type="ECO:0008006" key="5">
    <source>
        <dbReference type="Google" id="ProtNLM"/>
    </source>
</evidence>
<name>A0ABU0L8N7_XANAG</name>